<accession>A7GWX0</accession>
<dbReference type="Pfam" id="PF01042">
    <property type="entry name" value="Ribonuc_L-PSP"/>
    <property type="match status" value="1"/>
</dbReference>
<dbReference type="GO" id="GO:0005829">
    <property type="term" value="C:cytosol"/>
    <property type="evidence" value="ECO:0007669"/>
    <property type="project" value="TreeGrafter"/>
</dbReference>
<keyword evidence="3" id="KW-1185">Reference proteome</keyword>
<name>A7GWX0_CAMC5</name>
<sequence>MSDNLKIGPYSTYRVCGDFIFISGQLPVDSDGRLVDGIEAQTQKSLENLASVLEELGLGLANVAKTTCFLSDIANFTKMNEIYMKFFNEPYPARSAFGVKDLPKGALVEIEAIAFRG</sequence>
<protein>
    <submittedName>
        <fullName evidence="2">Reactive intermediate/imine deaminase</fullName>
    </submittedName>
</protein>
<dbReference type="CDD" id="cd00448">
    <property type="entry name" value="YjgF_YER057c_UK114_family"/>
    <property type="match status" value="1"/>
</dbReference>
<organism evidence="2 3">
    <name type="scientific">Campylobacter curvus (strain 525.92)</name>
    <dbReference type="NCBI Taxonomy" id="360105"/>
    <lineage>
        <taxon>Bacteria</taxon>
        <taxon>Pseudomonadati</taxon>
        <taxon>Campylobacterota</taxon>
        <taxon>Epsilonproteobacteria</taxon>
        <taxon>Campylobacterales</taxon>
        <taxon>Campylobacteraceae</taxon>
        <taxon>Campylobacter</taxon>
    </lineage>
</organism>
<dbReference type="EMBL" id="CP000767">
    <property type="protein sequence ID" value="EAU00904.1"/>
    <property type="molecule type" value="Genomic_DNA"/>
</dbReference>
<dbReference type="SUPFAM" id="SSF55298">
    <property type="entry name" value="YjgF-like"/>
    <property type="match status" value="1"/>
</dbReference>
<dbReference type="FunFam" id="3.30.1330.40:FF:000001">
    <property type="entry name" value="L-PSP family endoribonuclease"/>
    <property type="match status" value="1"/>
</dbReference>
<dbReference type="AlphaFoldDB" id="A7GWX0"/>
<evidence type="ECO:0000256" key="1">
    <source>
        <dbReference type="ARBA" id="ARBA00010552"/>
    </source>
</evidence>
<dbReference type="STRING" id="360105.CCV52592_1208"/>
<dbReference type="KEGG" id="ccv:CCV52592_1208"/>
<dbReference type="NCBIfam" id="TIGR00004">
    <property type="entry name" value="Rid family detoxifying hydrolase"/>
    <property type="match status" value="1"/>
</dbReference>
<dbReference type="OrthoDB" id="9808943at2"/>
<dbReference type="InterPro" id="IPR006175">
    <property type="entry name" value="YjgF/YER057c/UK114"/>
</dbReference>
<proteinExistence type="inferred from homology"/>
<dbReference type="PANTHER" id="PTHR11803:SF39">
    <property type="entry name" value="2-IMINOBUTANOATE_2-IMINOPROPANOATE DEAMINASE"/>
    <property type="match status" value="1"/>
</dbReference>
<reference evidence="2" key="1">
    <citation type="submission" date="2016-07" db="EMBL/GenBank/DDBJ databases">
        <title>Comparative genomics of the Campylobacter concisus group.</title>
        <authorList>
            <person name="Miller W.G."/>
            <person name="Yee E."/>
            <person name="Chapman M.H."/>
            <person name="Huynh S."/>
            <person name="Bono J.L."/>
            <person name="On S.L.W."/>
            <person name="StLeger J."/>
            <person name="Foster G."/>
            <person name="Parker C.T."/>
        </authorList>
    </citation>
    <scope>NUCLEOTIDE SEQUENCE</scope>
    <source>
        <strain evidence="2">525.92</strain>
    </source>
</reference>
<dbReference type="InterPro" id="IPR006056">
    <property type="entry name" value="RidA"/>
</dbReference>
<evidence type="ECO:0000313" key="3">
    <source>
        <dbReference type="Proteomes" id="UP000006380"/>
    </source>
</evidence>
<dbReference type="GO" id="GO:0019239">
    <property type="term" value="F:deaminase activity"/>
    <property type="evidence" value="ECO:0007669"/>
    <property type="project" value="TreeGrafter"/>
</dbReference>
<comment type="similarity">
    <text evidence="1">Belongs to the RutC family.</text>
</comment>
<evidence type="ECO:0000313" key="2">
    <source>
        <dbReference type="EMBL" id="EAU00904.1"/>
    </source>
</evidence>
<dbReference type="HOGENOM" id="CLU_100715_7_1_7"/>
<dbReference type="InterPro" id="IPR019897">
    <property type="entry name" value="RidA_CS"/>
</dbReference>
<dbReference type="PANTHER" id="PTHR11803">
    <property type="entry name" value="2-IMINOBUTANOATE/2-IMINOPROPANOATE DEAMINASE RIDA"/>
    <property type="match status" value="1"/>
</dbReference>
<dbReference type="RefSeq" id="WP_011991910.1">
    <property type="nucleotide sequence ID" value="NC_009715.2"/>
</dbReference>
<dbReference type="PROSITE" id="PS01094">
    <property type="entry name" value="UPF0076"/>
    <property type="match status" value="1"/>
</dbReference>
<dbReference type="InterPro" id="IPR035959">
    <property type="entry name" value="RutC-like_sf"/>
</dbReference>
<gene>
    <name evidence="2" type="ORF">CCV52592_1208</name>
</gene>
<dbReference type="Proteomes" id="UP000006380">
    <property type="component" value="Chromosome"/>
</dbReference>
<dbReference type="Gene3D" id="3.30.1330.40">
    <property type="entry name" value="RutC-like"/>
    <property type="match status" value="1"/>
</dbReference>